<dbReference type="OrthoDB" id="9774608at2"/>
<protein>
    <submittedName>
        <fullName evidence="1">Mobile element protein</fullName>
    </submittedName>
</protein>
<evidence type="ECO:0000313" key="1">
    <source>
        <dbReference type="EMBL" id="KKB38794.1"/>
    </source>
</evidence>
<keyword evidence="2" id="KW-1185">Reference proteome</keyword>
<name>A0A0F5HZG3_BACTR</name>
<organism evidence="1 2">
    <name type="scientific">Bacillus thermotolerans</name>
    <name type="common">Quasibacillus thermotolerans</name>
    <dbReference type="NCBI Taxonomy" id="1221996"/>
    <lineage>
        <taxon>Bacteria</taxon>
        <taxon>Bacillati</taxon>
        <taxon>Bacillota</taxon>
        <taxon>Bacilli</taxon>
        <taxon>Bacillales</taxon>
        <taxon>Bacillaceae</taxon>
        <taxon>Bacillus</taxon>
    </lineage>
</organism>
<comment type="caution">
    <text evidence="1">The sequence shown here is derived from an EMBL/GenBank/DDBJ whole genome shotgun (WGS) entry which is preliminary data.</text>
</comment>
<dbReference type="EMBL" id="JWIR02000044">
    <property type="protein sequence ID" value="KKB38794.1"/>
    <property type="molecule type" value="Genomic_DNA"/>
</dbReference>
<dbReference type="AlphaFoldDB" id="A0A0F5HZG3"/>
<proteinExistence type="predicted"/>
<reference evidence="1" key="1">
    <citation type="submission" date="2015-02" db="EMBL/GenBank/DDBJ databases">
        <title>Genome Assembly of Bacillaceae bacterium MTCC 8252.</title>
        <authorList>
            <person name="Verma A."/>
            <person name="Khatri I."/>
            <person name="Mual P."/>
            <person name="Subramanian S."/>
            <person name="Krishnamurthi S."/>
        </authorList>
    </citation>
    <scope>NUCLEOTIDE SEQUENCE [LARGE SCALE GENOMIC DNA]</scope>
    <source>
        <strain evidence="1">MTCC 8252</strain>
    </source>
</reference>
<gene>
    <name evidence="1" type="ORF">QY95_02539</name>
</gene>
<evidence type="ECO:0000313" key="2">
    <source>
        <dbReference type="Proteomes" id="UP000031563"/>
    </source>
</evidence>
<dbReference type="Proteomes" id="UP000031563">
    <property type="component" value="Unassembled WGS sequence"/>
</dbReference>
<sequence>MFFSHTYQEIEQNRAFYLHMYDASHQLVQIDQVMDWHQLYKKLKVYYPQRIGRPTACLLYTSRCV</sequence>
<accession>A0A0F5HZG3</accession>